<dbReference type="PANTHER" id="PTHR36174:SF1">
    <property type="entry name" value="LIPID II:GLYCINE GLYCYLTRANSFERASE"/>
    <property type="match status" value="1"/>
</dbReference>
<keyword evidence="3" id="KW-0133">Cell shape</keyword>
<accession>A0ABS9XN32</accession>
<protein>
    <submittedName>
        <fullName evidence="9">GNAT family N-acetyltransferase</fullName>
    </submittedName>
</protein>
<evidence type="ECO:0000256" key="4">
    <source>
        <dbReference type="ARBA" id="ARBA00022984"/>
    </source>
</evidence>
<feature type="domain" description="BioF2-like acetyltransferase" evidence="8">
    <location>
        <begin position="170"/>
        <end position="294"/>
    </location>
</feature>
<dbReference type="Pfam" id="PF13480">
    <property type="entry name" value="Acetyltransf_6"/>
    <property type="match status" value="1"/>
</dbReference>
<comment type="caution">
    <text evidence="9">The sequence shown here is derived from an EMBL/GenBank/DDBJ whole genome shotgun (WGS) entry which is preliminary data.</text>
</comment>
<dbReference type="Proteomes" id="UP001165270">
    <property type="component" value="Unassembled WGS sequence"/>
</dbReference>
<dbReference type="InterPro" id="IPR003447">
    <property type="entry name" value="FEMABX"/>
</dbReference>
<keyword evidence="2" id="KW-0808">Transferase</keyword>
<evidence type="ECO:0000313" key="9">
    <source>
        <dbReference type="EMBL" id="MCI3242721.1"/>
    </source>
</evidence>
<comment type="similarity">
    <text evidence="1">Belongs to the FemABX family.</text>
</comment>
<dbReference type="Gene3D" id="3.40.630.30">
    <property type="match status" value="2"/>
</dbReference>
<keyword evidence="6" id="KW-0961">Cell wall biogenesis/degradation</keyword>
<feature type="compositionally biased region" description="Polar residues" evidence="7">
    <location>
        <begin position="384"/>
        <end position="393"/>
    </location>
</feature>
<gene>
    <name evidence="9" type="ORF">MQN93_23635</name>
</gene>
<dbReference type="InterPro" id="IPR050644">
    <property type="entry name" value="PG_Glycine_Bridge_Synth"/>
</dbReference>
<organism evidence="9 10">
    <name type="scientific">Streptomyces spinosisporus</name>
    <dbReference type="NCBI Taxonomy" id="2927582"/>
    <lineage>
        <taxon>Bacteria</taxon>
        <taxon>Bacillati</taxon>
        <taxon>Actinomycetota</taxon>
        <taxon>Actinomycetes</taxon>
        <taxon>Kitasatosporales</taxon>
        <taxon>Streptomycetaceae</taxon>
        <taxon>Streptomyces</taxon>
    </lineage>
</organism>
<dbReference type="EMBL" id="JALDAX010000009">
    <property type="protein sequence ID" value="MCI3242721.1"/>
    <property type="molecule type" value="Genomic_DNA"/>
</dbReference>
<evidence type="ECO:0000313" key="10">
    <source>
        <dbReference type="Proteomes" id="UP001165270"/>
    </source>
</evidence>
<reference evidence="9" key="1">
    <citation type="submission" date="2022-03" db="EMBL/GenBank/DDBJ databases">
        <title>Streptomyces 7R015 and 7R016 isolated from Barleria lupulina in Thailand.</title>
        <authorList>
            <person name="Kanchanasin P."/>
            <person name="Phongsopitanun W."/>
            <person name="Tanasupawat S."/>
        </authorList>
    </citation>
    <scope>NUCLEOTIDE SEQUENCE</scope>
    <source>
        <strain evidence="9">7R016</strain>
    </source>
</reference>
<dbReference type="PROSITE" id="PS51191">
    <property type="entry name" value="FEMABX"/>
    <property type="match status" value="1"/>
</dbReference>
<evidence type="ECO:0000256" key="2">
    <source>
        <dbReference type="ARBA" id="ARBA00022679"/>
    </source>
</evidence>
<dbReference type="PANTHER" id="PTHR36174">
    <property type="entry name" value="LIPID II:GLYCINE GLYCYLTRANSFERASE"/>
    <property type="match status" value="1"/>
</dbReference>
<evidence type="ECO:0000259" key="8">
    <source>
        <dbReference type="Pfam" id="PF13480"/>
    </source>
</evidence>
<keyword evidence="10" id="KW-1185">Reference proteome</keyword>
<keyword evidence="4" id="KW-0573">Peptidoglycan synthesis</keyword>
<dbReference type="InterPro" id="IPR038740">
    <property type="entry name" value="BioF2-like_GNAT_dom"/>
</dbReference>
<evidence type="ECO:0000256" key="6">
    <source>
        <dbReference type="ARBA" id="ARBA00023316"/>
    </source>
</evidence>
<evidence type="ECO:0000256" key="7">
    <source>
        <dbReference type="SAM" id="MobiDB-lite"/>
    </source>
</evidence>
<proteinExistence type="inferred from homology"/>
<dbReference type="InterPro" id="IPR016181">
    <property type="entry name" value="Acyl_CoA_acyltransferase"/>
</dbReference>
<dbReference type="RefSeq" id="WP_242711164.1">
    <property type="nucleotide sequence ID" value="NZ_JALDAX010000009.1"/>
</dbReference>
<evidence type="ECO:0000256" key="3">
    <source>
        <dbReference type="ARBA" id="ARBA00022960"/>
    </source>
</evidence>
<name>A0ABS9XN32_9ACTN</name>
<sequence>MTDGRGEVSVTVSSRPSPEVLTDWDRLVDGTRGGDVAQLSAWAAVRREAGYSPRYVLARQAGRPVGGALVLQRALPLLGTVGYVSHGPLIAPGPARVAAVRAVGDALTGLGRGLAGLFVQPPYGADDVAAHMLGRGFRPSTAGVGPAASIRVDLTGDLAEVLAGIRPSNRRSIRGAERRGITVREGCEDDLPLAAGLLSDSAAHHRFEPLSLDYLRVLYRELACGGHVRMFVAELRGVPAAMVLCTGCAGTLTGRLVGMRRDAEVRRADVVRQADWHAIAWAKAHGYRAFDFGGLAVDLVDPIRRGADDLAERLTGPARYKLSFGGEPFRYPQAVELISSRLLRRAYDWSSGSGSGGRLLLDAARRVMRGGGAGRRNAPKFFGSSRSQHGQRG</sequence>
<dbReference type="SUPFAM" id="SSF55729">
    <property type="entry name" value="Acyl-CoA N-acyltransferases (Nat)"/>
    <property type="match status" value="2"/>
</dbReference>
<feature type="region of interest" description="Disordered" evidence="7">
    <location>
        <begin position="371"/>
        <end position="393"/>
    </location>
</feature>
<evidence type="ECO:0000256" key="1">
    <source>
        <dbReference type="ARBA" id="ARBA00009943"/>
    </source>
</evidence>
<evidence type="ECO:0000256" key="5">
    <source>
        <dbReference type="ARBA" id="ARBA00023315"/>
    </source>
</evidence>
<keyword evidence="5" id="KW-0012">Acyltransferase</keyword>